<name>A0AAN9W9L0_9ORTH</name>
<accession>A0AAN9W9L0</accession>
<protein>
    <submittedName>
        <fullName evidence="1">Uncharacterized protein</fullName>
    </submittedName>
</protein>
<comment type="caution">
    <text evidence="1">The sequence shown here is derived from an EMBL/GenBank/DDBJ whole genome shotgun (WGS) entry which is preliminary data.</text>
</comment>
<sequence length="99" mass="11716">MTLKHFIFTEVHSYQCNLWRWVVLRMSRKSSSRPRPRPSSPCPCRHTRETIANTLRLKYCTKVNLKRSGFLDLQKSTFKSHIRFKALPRRLVSSGVIIK</sequence>
<dbReference type="AlphaFoldDB" id="A0AAN9W9L0"/>
<dbReference type="EMBL" id="JAZDUA010000003">
    <property type="protein sequence ID" value="KAK7874327.1"/>
    <property type="molecule type" value="Genomic_DNA"/>
</dbReference>
<keyword evidence="2" id="KW-1185">Reference proteome</keyword>
<proteinExistence type="predicted"/>
<evidence type="ECO:0000313" key="1">
    <source>
        <dbReference type="EMBL" id="KAK7874327.1"/>
    </source>
</evidence>
<gene>
    <name evidence="1" type="ORF">R5R35_007801</name>
</gene>
<evidence type="ECO:0000313" key="2">
    <source>
        <dbReference type="Proteomes" id="UP001378592"/>
    </source>
</evidence>
<reference evidence="1 2" key="1">
    <citation type="submission" date="2024-03" db="EMBL/GenBank/DDBJ databases">
        <title>The genome assembly and annotation of the cricket Gryllus longicercus Weissman &amp; Gray.</title>
        <authorList>
            <person name="Szrajer S."/>
            <person name="Gray D."/>
            <person name="Ylla G."/>
        </authorList>
    </citation>
    <scope>NUCLEOTIDE SEQUENCE [LARGE SCALE GENOMIC DNA]</scope>
    <source>
        <strain evidence="1">DAG 2021-001</strain>
        <tissue evidence="1">Whole body minus gut</tissue>
    </source>
</reference>
<dbReference type="Proteomes" id="UP001378592">
    <property type="component" value="Unassembled WGS sequence"/>
</dbReference>
<organism evidence="1 2">
    <name type="scientific">Gryllus longicercus</name>
    <dbReference type="NCBI Taxonomy" id="2509291"/>
    <lineage>
        <taxon>Eukaryota</taxon>
        <taxon>Metazoa</taxon>
        <taxon>Ecdysozoa</taxon>
        <taxon>Arthropoda</taxon>
        <taxon>Hexapoda</taxon>
        <taxon>Insecta</taxon>
        <taxon>Pterygota</taxon>
        <taxon>Neoptera</taxon>
        <taxon>Polyneoptera</taxon>
        <taxon>Orthoptera</taxon>
        <taxon>Ensifera</taxon>
        <taxon>Gryllidea</taxon>
        <taxon>Grylloidea</taxon>
        <taxon>Gryllidae</taxon>
        <taxon>Gryllinae</taxon>
        <taxon>Gryllus</taxon>
    </lineage>
</organism>